<accession>A0A9E8FN68</accession>
<gene>
    <name evidence="8 10" type="primary">ftsL</name>
    <name evidence="10" type="ORF">GJQ55_10475</name>
</gene>
<comment type="similarity">
    <text evidence="8">Belongs to the FtsL family.</text>
</comment>
<dbReference type="HAMAP" id="MF_00910">
    <property type="entry name" value="FtsL"/>
    <property type="match status" value="1"/>
</dbReference>
<dbReference type="Proteomes" id="UP000596074">
    <property type="component" value="Chromosome"/>
</dbReference>
<evidence type="ECO:0000313" key="10">
    <source>
        <dbReference type="EMBL" id="QQD24867.1"/>
    </source>
</evidence>
<keyword evidence="4 8" id="KW-0812">Transmembrane</keyword>
<evidence type="ECO:0000256" key="5">
    <source>
        <dbReference type="ARBA" id="ARBA00022989"/>
    </source>
</evidence>
<evidence type="ECO:0000256" key="1">
    <source>
        <dbReference type="ARBA" id="ARBA00004401"/>
    </source>
</evidence>
<evidence type="ECO:0000256" key="4">
    <source>
        <dbReference type="ARBA" id="ARBA00022692"/>
    </source>
</evidence>
<protein>
    <recommendedName>
        <fullName evidence="8 9">Cell division protein FtsL</fullName>
    </recommendedName>
</protein>
<keyword evidence="11" id="KW-1185">Reference proteome</keyword>
<evidence type="ECO:0000256" key="8">
    <source>
        <dbReference type="HAMAP-Rule" id="MF_00910"/>
    </source>
</evidence>
<comment type="subcellular location">
    <subcellularLocation>
        <location evidence="8">Cell inner membrane</location>
        <topology evidence="8">Single-pass type II membrane protein</topology>
    </subcellularLocation>
    <subcellularLocation>
        <location evidence="1">Cell membrane</location>
        <topology evidence="1">Single-pass type II membrane protein</topology>
    </subcellularLocation>
    <text evidence="8">Localizes to the division septum where it forms a ring structure.</text>
</comment>
<name>A0A9E8FN68_9GAMM</name>
<evidence type="ECO:0000256" key="9">
    <source>
        <dbReference type="NCBIfam" id="TIGR02209"/>
    </source>
</evidence>
<dbReference type="GO" id="GO:0043093">
    <property type="term" value="P:FtsZ-dependent cytokinesis"/>
    <property type="evidence" value="ECO:0007669"/>
    <property type="project" value="UniProtKB-UniRule"/>
</dbReference>
<dbReference type="GO" id="GO:0005886">
    <property type="term" value="C:plasma membrane"/>
    <property type="evidence" value="ECO:0007669"/>
    <property type="project" value="UniProtKB-SubCell"/>
</dbReference>
<comment type="function">
    <text evidence="8">Essential cell division protein. May link together the upstream cell division proteins, which are predominantly cytoplasmic, with the downstream cell division proteins, which are predominantly periplasmic.</text>
</comment>
<dbReference type="NCBIfam" id="TIGR02209">
    <property type="entry name" value="ftsL_broad"/>
    <property type="match status" value="1"/>
</dbReference>
<sequence>MPLLMWLLVLAAALAQVAVSHQHRELLQQWQQQDARRLSLQQEYTRLLLERSTLSAHGRLDQLARKQLNMTDPQQVQVLRK</sequence>
<proteinExistence type="inferred from homology"/>
<comment type="subunit">
    <text evidence="8">Part of a complex composed of FtsB, FtsL and FtsQ.</text>
</comment>
<reference evidence="10 11" key="1">
    <citation type="submission" date="2019-11" db="EMBL/GenBank/DDBJ databases">
        <title>Venatorbacter sp. nov. a predator of Campylobacter and other Gram-negative bacteria.</title>
        <authorList>
            <person name="Saeedi A."/>
            <person name="Cummings N.J."/>
            <person name="Connerton I.F."/>
            <person name="Connerton P.L."/>
        </authorList>
    </citation>
    <scope>NUCLEOTIDE SEQUENCE [LARGE SCALE GENOMIC DNA]</scope>
    <source>
        <strain evidence="10">XL5</strain>
    </source>
</reference>
<keyword evidence="7 8" id="KW-0131">Cell cycle</keyword>
<dbReference type="RefSeq" id="WP_228344926.1">
    <property type="nucleotide sequence ID" value="NZ_CP045550.1"/>
</dbReference>
<evidence type="ECO:0000256" key="2">
    <source>
        <dbReference type="ARBA" id="ARBA00022475"/>
    </source>
</evidence>
<evidence type="ECO:0000256" key="3">
    <source>
        <dbReference type="ARBA" id="ARBA00022618"/>
    </source>
</evidence>
<organism evidence="10 11">
    <name type="scientific">Venatoribacter cucullus</name>
    <dbReference type="NCBI Taxonomy" id="2661630"/>
    <lineage>
        <taxon>Bacteria</taxon>
        <taxon>Pseudomonadati</taxon>
        <taxon>Pseudomonadota</taxon>
        <taxon>Gammaproteobacteria</taxon>
        <taxon>Oceanospirillales</taxon>
        <taxon>Oceanospirillaceae</taxon>
        <taxon>Venatoribacter</taxon>
    </lineage>
</organism>
<dbReference type="PANTHER" id="PTHR37479:SF1">
    <property type="entry name" value="CELL DIVISION PROTEIN FTSL"/>
    <property type="match status" value="1"/>
</dbReference>
<evidence type="ECO:0000256" key="6">
    <source>
        <dbReference type="ARBA" id="ARBA00023136"/>
    </source>
</evidence>
<dbReference type="AlphaFoldDB" id="A0A9E8FN68"/>
<keyword evidence="3 8" id="KW-0132">Cell division</keyword>
<dbReference type="KEGG" id="vcw:GJQ55_10475"/>
<dbReference type="Pfam" id="PF04999">
    <property type="entry name" value="FtsL"/>
    <property type="match status" value="1"/>
</dbReference>
<evidence type="ECO:0000256" key="7">
    <source>
        <dbReference type="ARBA" id="ARBA00023306"/>
    </source>
</evidence>
<keyword evidence="8" id="KW-0997">Cell inner membrane</keyword>
<keyword evidence="2 8" id="KW-1003">Cell membrane</keyword>
<keyword evidence="5 8" id="KW-1133">Transmembrane helix</keyword>
<dbReference type="GO" id="GO:0032153">
    <property type="term" value="C:cell division site"/>
    <property type="evidence" value="ECO:0007669"/>
    <property type="project" value="UniProtKB-UniRule"/>
</dbReference>
<keyword evidence="6 8" id="KW-0472">Membrane</keyword>
<dbReference type="InterPro" id="IPR011922">
    <property type="entry name" value="Cell_div_FtsL"/>
</dbReference>
<evidence type="ECO:0000313" key="11">
    <source>
        <dbReference type="Proteomes" id="UP000596074"/>
    </source>
</evidence>
<dbReference type="PANTHER" id="PTHR37479">
    <property type="entry name" value="CELL DIVISION PROTEIN FTSL"/>
    <property type="match status" value="1"/>
</dbReference>
<dbReference type="EMBL" id="CP046056">
    <property type="protein sequence ID" value="QQD24867.1"/>
    <property type="molecule type" value="Genomic_DNA"/>
</dbReference>